<accession>A0ACC6JFV9</accession>
<evidence type="ECO:0000313" key="2">
    <source>
        <dbReference type="Proteomes" id="UP001259420"/>
    </source>
</evidence>
<name>A0ACC6JFV9_9PSED</name>
<organism evidence="1 2">
    <name type="scientific">Pseudomonas synxantha</name>
    <dbReference type="NCBI Taxonomy" id="47883"/>
    <lineage>
        <taxon>Bacteria</taxon>
        <taxon>Pseudomonadati</taxon>
        <taxon>Pseudomonadota</taxon>
        <taxon>Gammaproteobacteria</taxon>
        <taxon>Pseudomonadales</taxon>
        <taxon>Pseudomonadaceae</taxon>
        <taxon>Pseudomonas</taxon>
    </lineage>
</organism>
<gene>
    <name evidence="1" type="ORF">J2X87_000175</name>
</gene>
<evidence type="ECO:0000313" key="1">
    <source>
        <dbReference type="EMBL" id="MDR6605124.1"/>
    </source>
</evidence>
<dbReference type="EMBL" id="JAVDSD010000001">
    <property type="protein sequence ID" value="MDR6605124.1"/>
    <property type="molecule type" value="Genomic_DNA"/>
</dbReference>
<reference evidence="1" key="1">
    <citation type="submission" date="2023-07" db="EMBL/GenBank/DDBJ databases">
        <title>Sorghum-associated microbial communities from plants grown in Nebraska, USA.</title>
        <authorList>
            <person name="Schachtman D."/>
        </authorList>
    </citation>
    <scope>NUCLEOTIDE SEQUENCE</scope>
    <source>
        <strain evidence="1">BE46</strain>
    </source>
</reference>
<protein>
    <submittedName>
        <fullName evidence="1">Uncharacterized protein</fullName>
    </submittedName>
</protein>
<dbReference type="Proteomes" id="UP001259420">
    <property type="component" value="Unassembled WGS sequence"/>
</dbReference>
<sequence>MKKYFAALTTTALIGAAPYAIAASDNDLTVTGLITPIACTPSLSSGGVIDLGKISSQDLNQESNTKVGSHPIQLVVTCSAPAKFAVNPIDNRDGTSSGDWFGLGLTDDSEKLGYFFPKVVQVKDGSTALDAIKSNNGGSTWVRATDAQAGYLLSVTTTGGTAPTDAQAVTFDFDVETYIARADGLTLTDEVTIDGSATFEVKYL</sequence>
<keyword evidence="2" id="KW-1185">Reference proteome</keyword>
<comment type="caution">
    <text evidence="1">The sequence shown here is derived from an EMBL/GenBank/DDBJ whole genome shotgun (WGS) entry which is preliminary data.</text>
</comment>
<proteinExistence type="predicted"/>